<name>A0ABP3XXD3_9FLAO</name>
<dbReference type="SMART" id="SM00535">
    <property type="entry name" value="RIBOc"/>
    <property type="match status" value="1"/>
</dbReference>
<keyword evidence="8" id="KW-0699">rRNA-binding</keyword>
<keyword evidence="7 8" id="KW-0694">RNA-binding</keyword>
<dbReference type="SMART" id="SM00358">
    <property type="entry name" value="DSRM"/>
    <property type="match status" value="1"/>
</dbReference>
<comment type="subcellular location">
    <subcellularLocation>
        <location evidence="8">Cytoplasm</location>
    </subcellularLocation>
</comment>
<evidence type="ECO:0000256" key="3">
    <source>
        <dbReference type="ARBA" id="ARBA00022664"/>
    </source>
</evidence>
<dbReference type="RefSeq" id="WP_343784539.1">
    <property type="nucleotide sequence ID" value="NZ_BAAAFH010000003.1"/>
</dbReference>
<evidence type="ECO:0000256" key="4">
    <source>
        <dbReference type="ARBA" id="ARBA00022722"/>
    </source>
</evidence>
<keyword evidence="4 8" id="KW-0540">Nuclease</keyword>
<dbReference type="InterPro" id="IPR011907">
    <property type="entry name" value="RNase_III"/>
</dbReference>
<evidence type="ECO:0000259" key="9">
    <source>
        <dbReference type="PROSITE" id="PS50137"/>
    </source>
</evidence>
<feature type="binding site" evidence="8">
    <location>
        <position position="128"/>
    </location>
    <ligand>
        <name>Mg(2+)</name>
        <dbReference type="ChEBI" id="CHEBI:18420"/>
    </ligand>
</feature>
<evidence type="ECO:0000313" key="12">
    <source>
        <dbReference type="Proteomes" id="UP001501126"/>
    </source>
</evidence>
<evidence type="ECO:0000256" key="8">
    <source>
        <dbReference type="HAMAP-Rule" id="MF_00104"/>
    </source>
</evidence>
<comment type="subunit">
    <text evidence="8">Homodimer.</text>
</comment>
<protein>
    <recommendedName>
        <fullName evidence="8">Ribonuclease 3</fullName>
        <ecNumber evidence="8">3.1.26.3</ecNumber>
    </recommendedName>
    <alternativeName>
        <fullName evidence="8">Ribonuclease III</fullName>
        <shortName evidence="8">RNase III</shortName>
    </alternativeName>
</protein>
<dbReference type="PROSITE" id="PS00517">
    <property type="entry name" value="RNASE_3_1"/>
    <property type="match status" value="1"/>
</dbReference>
<dbReference type="CDD" id="cd10845">
    <property type="entry name" value="DSRM_RNAse_III_family"/>
    <property type="match status" value="1"/>
</dbReference>
<keyword evidence="8" id="KW-0963">Cytoplasm</keyword>
<feature type="active site" evidence="8">
    <location>
        <position position="63"/>
    </location>
</feature>
<accession>A0ABP3XXD3</accession>
<proteinExistence type="inferred from homology"/>
<dbReference type="PANTHER" id="PTHR11207">
    <property type="entry name" value="RIBONUCLEASE III"/>
    <property type="match status" value="1"/>
</dbReference>
<feature type="domain" description="RNase III" evidence="10">
    <location>
        <begin position="20"/>
        <end position="142"/>
    </location>
</feature>
<dbReference type="EMBL" id="BAAAFH010000003">
    <property type="protein sequence ID" value="GAA0873970.1"/>
    <property type="molecule type" value="Genomic_DNA"/>
</dbReference>
<organism evidence="11 12">
    <name type="scientific">Wandonia haliotis</name>
    <dbReference type="NCBI Taxonomy" id="574963"/>
    <lineage>
        <taxon>Bacteria</taxon>
        <taxon>Pseudomonadati</taxon>
        <taxon>Bacteroidota</taxon>
        <taxon>Flavobacteriia</taxon>
        <taxon>Flavobacteriales</taxon>
        <taxon>Crocinitomicaceae</taxon>
        <taxon>Wandonia</taxon>
    </lineage>
</organism>
<feature type="domain" description="DRBM" evidence="9">
    <location>
        <begin position="170"/>
        <end position="238"/>
    </location>
</feature>
<gene>
    <name evidence="8" type="primary">rnc</name>
    <name evidence="11" type="ORF">GCM10009118_03780</name>
</gene>
<reference evidence="12" key="1">
    <citation type="journal article" date="2019" name="Int. J. Syst. Evol. Microbiol.">
        <title>The Global Catalogue of Microorganisms (GCM) 10K type strain sequencing project: providing services to taxonomists for standard genome sequencing and annotation.</title>
        <authorList>
            <consortium name="The Broad Institute Genomics Platform"/>
            <consortium name="The Broad Institute Genome Sequencing Center for Infectious Disease"/>
            <person name="Wu L."/>
            <person name="Ma J."/>
        </authorList>
    </citation>
    <scope>NUCLEOTIDE SEQUENCE [LARGE SCALE GENOMIC DNA]</scope>
    <source>
        <strain evidence="12">JCM 16083</strain>
    </source>
</reference>
<evidence type="ECO:0000256" key="1">
    <source>
        <dbReference type="ARBA" id="ARBA00000109"/>
    </source>
</evidence>
<keyword evidence="5 8" id="KW-0255">Endonuclease</keyword>
<evidence type="ECO:0000256" key="7">
    <source>
        <dbReference type="ARBA" id="ARBA00022884"/>
    </source>
</evidence>
<keyword evidence="8" id="KW-0460">Magnesium</keyword>
<dbReference type="Pfam" id="PF14622">
    <property type="entry name" value="Ribonucleas_3_3"/>
    <property type="match status" value="1"/>
</dbReference>
<dbReference type="PROSITE" id="PS50137">
    <property type="entry name" value="DS_RBD"/>
    <property type="match status" value="1"/>
</dbReference>
<evidence type="ECO:0000256" key="2">
    <source>
        <dbReference type="ARBA" id="ARBA00010183"/>
    </source>
</evidence>
<dbReference type="CDD" id="cd00593">
    <property type="entry name" value="RIBOc"/>
    <property type="match status" value="1"/>
</dbReference>
<keyword evidence="8" id="KW-0479">Metal-binding</keyword>
<sequence length="239" mass="27395">MFWKKLFEKNQKSDKDLQLIKFILIRFGYRPKNLELFKEALTHKSYSNLSNDPSNERLEYLGDAILDAVIANFLFHKFPDEDEGYLTKVKSKLVSRKTLAELGEAMEIATVLKYNKGRSINLSTLQGNALEALIGAVYLDAGFDKAKSIIEQYIFRNYIDLSKTLEEEIDFKSKLFIWAQKNKLELEFEIISESNEGSHWVYTSQVIINRLAYGRGTGTSKKAAEQEAAKETLVLMGEI</sequence>
<feature type="binding site" evidence="8">
    <location>
        <position position="59"/>
    </location>
    <ligand>
        <name>Mg(2+)</name>
        <dbReference type="ChEBI" id="CHEBI:18420"/>
    </ligand>
</feature>
<evidence type="ECO:0000256" key="6">
    <source>
        <dbReference type="ARBA" id="ARBA00022801"/>
    </source>
</evidence>
<dbReference type="Proteomes" id="UP001501126">
    <property type="component" value="Unassembled WGS sequence"/>
</dbReference>
<dbReference type="InterPro" id="IPR000999">
    <property type="entry name" value="RNase_III_dom"/>
</dbReference>
<comment type="caution">
    <text evidence="11">The sequence shown here is derived from an EMBL/GenBank/DDBJ whole genome shotgun (WGS) entry which is preliminary data.</text>
</comment>
<keyword evidence="8" id="KW-0819">tRNA processing</keyword>
<feature type="binding site" evidence="8">
    <location>
        <position position="131"/>
    </location>
    <ligand>
        <name>Mg(2+)</name>
        <dbReference type="ChEBI" id="CHEBI:18420"/>
    </ligand>
</feature>
<dbReference type="HAMAP" id="MF_00104">
    <property type="entry name" value="RNase_III"/>
    <property type="match status" value="1"/>
</dbReference>
<comment type="catalytic activity">
    <reaction evidence="1 8">
        <text>Endonucleolytic cleavage to 5'-phosphomonoester.</text>
        <dbReference type="EC" id="3.1.26.3"/>
    </reaction>
</comment>
<feature type="active site" evidence="8">
    <location>
        <position position="131"/>
    </location>
</feature>
<dbReference type="SUPFAM" id="SSF69065">
    <property type="entry name" value="RNase III domain-like"/>
    <property type="match status" value="1"/>
</dbReference>
<keyword evidence="8" id="KW-0698">rRNA processing</keyword>
<dbReference type="EC" id="3.1.26.3" evidence="8"/>
<dbReference type="NCBIfam" id="TIGR02191">
    <property type="entry name" value="RNaseIII"/>
    <property type="match status" value="1"/>
</dbReference>
<dbReference type="Pfam" id="PF00035">
    <property type="entry name" value="dsrm"/>
    <property type="match status" value="1"/>
</dbReference>
<evidence type="ECO:0000256" key="5">
    <source>
        <dbReference type="ARBA" id="ARBA00022759"/>
    </source>
</evidence>
<dbReference type="PROSITE" id="PS50142">
    <property type="entry name" value="RNASE_3_2"/>
    <property type="match status" value="1"/>
</dbReference>
<evidence type="ECO:0000259" key="10">
    <source>
        <dbReference type="PROSITE" id="PS50142"/>
    </source>
</evidence>
<dbReference type="InterPro" id="IPR014720">
    <property type="entry name" value="dsRBD_dom"/>
</dbReference>
<dbReference type="Gene3D" id="1.10.1520.10">
    <property type="entry name" value="Ribonuclease III domain"/>
    <property type="match status" value="1"/>
</dbReference>
<dbReference type="PANTHER" id="PTHR11207:SF0">
    <property type="entry name" value="RIBONUCLEASE 3"/>
    <property type="match status" value="1"/>
</dbReference>
<comment type="cofactor">
    <cofactor evidence="8">
        <name>Mg(2+)</name>
        <dbReference type="ChEBI" id="CHEBI:18420"/>
    </cofactor>
</comment>
<keyword evidence="3 8" id="KW-0507">mRNA processing</keyword>
<comment type="function">
    <text evidence="8">Digests double-stranded RNA. Involved in the processing of primary rRNA transcript to yield the immediate precursors to the large and small rRNAs (23S and 16S). Processes some mRNAs, and tRNAs when they are encoded in the rRNA operon. Processes pre-crRNA and tracrRNA of type II CRISPR loci if present in the organism.</text>
</comment>
<dbReference type="InterPro" id="IPR036389">
    <property type="entry name" value="RNase_III_sf"/>
</dbReference>
<keyword evidence="12" id="KW-1185">Reference proteome</keyword>
<comment type="similarity">
    <text evidence="2">Belongs to the ribonuclease III family.</text>
</comment>
<keyword evidence="6 8" id="KW-0378">Hydrolase</keyword>
<dbReference type="SUPFAM" id="SSF54768">
    <property type="entry name" value="dsRNA-binding domain-like"/>
    <property type="match status" value="1"/>
</dbReference>
<dbReference type="Gene3D" id="3.30.160.20">
    <property type="match status" value="1"/>
</dbReference>
<evidence type="ECO:0000313" key="11">
    <source>
        <dbReference type="EMBL" id="GAA0873970.1"/>
    </source>
</evidence>